<reference evidence="1" key="1">
    <citation type="journal article" date="2020" name="New Phytol.">
        <title>Comparative genomics reveals dynamic genome evolution in host specialist ectomycorrhizal fungi.</title>
        <authorList>
            <person name="Lofgren L.A."/>
            <person name="Nguyen N.H."/>
            <person name="Vilgalys R."/>
            <person name="Ruytinx J."/>
            <person name="Liao H.L."/>
            <person name="Branco S."/>
            <person name="Kuo A."/>
            <person name="LaButti K."/>
            <person name="Lipzen A."/>
            <person name="Andreopoulos W."/>
            <person name="Pangilinan J."/>
            <person name="Riley R."/>
            <person name="Hundley H."/>
            <person name="Na H."/>
            <person name="Barry K."/>
            <person name="Grigoriev I.V."/>
            <person name="Stajich J.E."/>
            <person name="Kennedy P.G."/>
        </authorList>
    </citation>
    <scope>NUCLEOTIDE SEQUENCE</scope>
    <source>
        <strain evidence="1">DOB743</strain>
    </source>
</reference>
<gene>
    <name evidence="1" type="ORF">EV702DRAFT_974730</name>
</gene>
<dbReference type="AlphaFoldDB" id="A0A9P6ZPU3"/>
<dbReference type="EMBL" id="JABBWD010000041">
    <property type="protein sequence ID" value="KAG1774472.1"/>
    <property type="molecule type" value="Genomic_DNA"/>
</dbReference>
<protein>
    <submittedName>
        <fullName evidence="1">Uncharacterized protein</fullName>
    </submittedName>
</protein>
<dbReference type="Pfam" id="PF20414">
    <property type="entry name" value="DUF6698"/>
    <property type="match status" value="1"/>
</dbReference>
<evidence type="ECO:0000313" key="1">
    <source>
        <dbReference type="EMBL" id="KAG1774472.1"/>
    </source>
</evidence>
<dbReference type="OrthoDB" id="2662502at2759"/>
<name>A0A9P6ZPU3_9AGAM</name>
<dbReference type="Proteomes" id="UP000714275">
    <property type="component" value="Unassembled WGS sequence"/>
</dbReference>
<dbReference type="InterPro" id="IPR046521">
    <property type="entry name" value="DUF6698"/>
</dbReference>
<proteinExistence type="predicted"/>
<organism evidence="1 2">
    <name type="scientific">Suillus placidus</name>
    <dbReference type="NCBI Taxonomy" id="48579"/>
    <lineage>
        <taxon>Eukaryota</taxon>
        <taxon>Fungi</taxon>
        <taxon>Dikarya</taxon>
        <taxon>Basidiomycota</taxon>
        <taxon>Agaricomycotina</taxon>
        <taxon>Agaricomycetes</taxon>
        <taxon>Agaricomycetidae</taxon>
        <taxon>Boletales</taxon>
        <taxon>Suillineae</taxon>
        <taxon>Suillaceae</taxon>
        <taxon>Suillus</taxon>
    </lineage>
</organism>
<sequence>MSYYVAQGRAIHRLVILYASLEDLISENDRRYKDQSEDTATPVQDRLQRGYIELSRALPWLHGKLGNLEHEDCEDMLKKLKKGADAARGDDTSCLKDLVASWINQAFCPSPLIQPDDKRSHGFANDICGKLLCPAEWDWDQNRVKDGIHNRMSECIVSENSWPLFLYEDYNVTHGNLEAGLFKSRILVQAFKAIFTSPSLAKEAEGNGDGGVILENDRRVRRKSDQAKVKTCIRFALSNISSWRTIDGDFDYEGFWNNIVDFFEDVPGPVTKLRVDKLLEWWTRKVFGMNHREDLTPDVVSQMSVNTLAEQRKALEDAVFDSD</sequence>
<accession>A0A9P6ZPU3</accession>
<evidence type="ECO:0000313" key="2">
    <source>
        <dbReference type="Proteomes" id="UP000714275"/>
    </source>
</evidence>
<comment type="caution">
    <text evidence="1">The sequence shown here is derived from an EMBL/GenBank/DDBJ whole genome shotgun (WGS) entry which is preliminary data.</text>
</comment>
<keyword evidence="2" id="KW-1185">Reference proteome</keyword>